<feature type="domain" description="LysM" evidence="7">
    <location>
        <begin position="241"/>
        <end position="286"/>
    </location>
</feature>
<evidence type="ECO:0000256" key="6">
    <source>
        <dbReference type="SAM" id="MobiDB-lite"/>
    </source>
</evidence>
<dbReference type="InterPro" id="IPR011583">
    <property type="entry name" value="Chitinase_II/V-like_cat"/>
</dbReference>
<keyword evidence="9" id="KW-0378">Hydrolase</keyword>
<dbReference type="PANTHER" id="PTHR47700">
    <property type="entry name" value="V CHITINASE, PUTATIVE (AFU_ORTHOLOGUE AFUA_6G13720)-RELATED"/>
    <property type="match status" value="1"/>
</dbReference>
<feature type="compositionally biased region" description="Polar residues" evidence="6">
    <location>
        <begin position="802"/>
        <end position="813"/>
    </location>
</feature>
<protein>
    <recommendedName>
        <fullName evidence="2">chitinase</fullName>
        <ecNumber evidence="2">3.2.1.14</ecNumber>
    </recommendedName>
</protein>
<proteinExistence type="inferred from homology"/>
<dbReference type="Pfam" id="PF00704">
    <property type="entry name" value="Glyco_hydro_18"/>
    <property type="match status" value="1"/>
</dbReference>
<dbReference type="Gene3D" id="3.10.350.10">
    <property type="entry name" value="LysM domain"/>
    <property type="match status" value="2"/>
</dbReference>
<dbReference type="InterPro" id="IPR001223">
    <property type="entry name" value="Glyco_hydro18_cat"/>
</dbReference>
<dbReference type="PROSITE" id="PS51782">
    <property type="entry name" value="LYSM"/>
    <property type="match status" value="1"/>
</dbReference>
<accession>A0ABR4HTX0</accession>
<dbReference type="SUPFAM" id="SSF54556">
    <property type="entry name" value="Chitinase insertion domain"/>
    <property type="match status" value="1"/>
</dbReference>
<dbReference type="Gene3D" id="3.20.20.80">
    <property type="entry name" value="Glycosidases"/>
    <property type="match status" value="1"/>
</dbReference>
<dbReference type="SUPFAM" id="SSF51445">
    <property type="entry name" value="(Trans)glycosidases"/>
    <property type="match status" value="1"/>
</dbReference>
<dbReference type="InterPro" id="IPR029070">
    <property type="entry name" value="Chitinase_insertion_sf"/>
</dbReference>
<reference evidence="9 10" key="1">
    <citation type="submission" date="2024-07" db="EMBL/GenBank/DDBJ databases">
        <title>Section-level genome sequencing and comparative genomics of Aspergillus sections Usti and Cavernicolus.</title>
        <authorList>
            <consortium name="Lawrence Berkeley National Laboratory"/>
            <person name="Nybo J.L."/>
            <person name="Vesth T.C."/>
            <person name="Theobald S."/>
            <person name="Frisvad J.C."/>
            <person name="Larsen T.O."/>
            <person name="Kjaerboelling I."/>
            <person name="Rothschild-Mancinelli K."/>
            <person name="Lyhne E.K."/>
            <person name="Kogle M.E."/>
            <person name="Barry K."/>
            <person name="Clum A."/>
            <person name="Na H."/>
            <person name="Ledsgaard L."/>
            <person name="Lin J."/>
            <person name="Lipzen A."/>
            <person name="Kuo A."/>
            <person name="Riley R."/>
            <person name="Mondo S."/>
            <person name="LaButti K."/>
            <person name="Haridas S."/>
            <person name="Pangalinan J."/>
            <person name="Salamov A.A."/>
            <person name="Simmons B.A."/>
            <person name="Magnuson J.K."/>
            <person name="Chen J."/>
            <person name="Drula E."/>
            <person name="Henrissat B."/>
            <person name="Wiebenga A."/>
            <person name="Lubbers R.J."/>
            <person name="Gomes A.C."/>
            <person name="Makela M.R."/>
            <person name="Stajich J."/>
            <person name="Grigoriev I.V."/>
            <person name="Mortensen U.H."/>
            <person name="De vries R.P."/>
            <person name="Baker S.E."/>
            <person name="Andersen M.R."/>
        </authorList>
    </citation>
    <scope>NUCLEOTIDE SEQUENCE [LARGE SCALE GENOMIC DNA]</scope>
    <source>
        <strain evidence="9 10">CBS 600.67</strain>
    </source>
</reference>
<evidence type="ECO:0000259" key="8">
    <source>
        <dbReference type="PROSITE" id="PS51910"/>
    </source>
</evidence>
<dbReference type="InterPro" id="IPR017853">
    <property type="entry name" value="GH"/>
</dbReference>
<keyword evidence="3" id="KW-0147">Chitin-binding</keyword>
<evidence type="ECO:0000256" key="3">
    <source>
        <dbReference type="ARBA" id="ARBA00022669"/>
    </source>
</evidence>
<dbReference type="EC" id="3.2.1.14" evidence="2"/>
<dbReference type="Pfam" id="PF01476">
    <property type="entry name" value="LysM"/>
    <property type="match status" value="1"/>
</dbReference>
<dbReference type="InterPro" id="IPR018392">
    <property type="entry name" value="LysM"/>
</dbReference>
<keyword evidence="10" id="KW-1185">Reference proteome</keyword>
<comment type="similarity">
    <text evidence="1">Belongs to the glycosyl hydrolase 18 family. Chitinase class V subfamily.</text>
</comment>
<dbReference type="SMART" id="SM00257">
    <property type="entry name" value="LysM"/>
    <property type="match status" value="2"/>
</dbReference>
<dbReference type="InterPro" id="IPR053214">
    <property type="entry name" value="LysM12-like"/>
</dbReference>
<dbReference type="PROSITE" id="PS51910">
    <property type="entry name" value="GH18_2"/>
    <property type="match status" value="1"/>
</dbReference>
<evidence type="ECO:0000259" key="7">
    <source>
        <dbReference type="PROSITE" id="PS51782"/>
    </source>
</evidence>
<dbReference type="Gene3D" id="3.10.50.10">
    <property type="match status" value="1"/>
</dbReference>
<gene>
    <name evidence="9" type="ORF">BDW59DRAFT_181950</name>
</gene>
<evidence type="ECO:0000256" key="1">
    <source>
        <dbReference type="ARBA" id="ARBA00008682"/>
    </source>
</evidence>
<feature type="compositionally biased region" description="Acidic residues" evidence="6">
    <location>
        <begin position="788"/>
        <end position="797"/>
    </location>
</feature>
<sequence>MQPVALGAIPAVLGARHQLCPAPCSTDPRNWTPYTSLDSLNACDHPILLDFSAHGSHGSLGSPEPSFKVLTCMIDDNPDVSSTELTASGDGSSDVRELNILLDQVQAYLTQTLMHDSHSLLWQLNTVSLGIYSGTGIDNTLTTSFIQGFQHRAQDIPARNSAIIELCGGSRDVEHTFGMAVGTAEDMDTVKSAVDLWSQAQCTDSTQRVLHIEDIPDVDHPMGKVSRSDGVDGLSRTFTCVKETVVSGDTCATLAEKCGVSAHDFMIYNPKEGLCATLQPGQEVCCSDRRSLDNPPDMNEDGSCAMYTTQPNETCLSIANDHYLDEPDIRYFNDGRTWGWSGCDLMRPGLRICLSDGYPPVPAPEKGATCGPTVPETERPSDGTPLAELNPCPLNACCNTLGNCGVSPQYCIYEKGPTGNPGTAPPGHKGCISNCGLEILDNSDEPDDFMRIGYYESFNFDRPCLNLRTAHINIEEYTHIHWGFATINSSFHIGVNDTFNQWDDFLALEGVKRIISFGGWGYSINFANYDVLREAMAPENVDSFVVNIMSFVEDNDLDGVYFDWEYPGASDVPSVSLGLMSDGPNYLEFLKKLRKAFRHDKSVSIAAPACYWYLKVFPLEEMSHHLDYIVYMTYDLHGQWDYASHLAQDWCGTGNCLRSHVTKAGVPRNIIAVGVASYGRAFGMSEAGCTWPECTFKGPTSAATPGMCTMTPGILANAEIENLIAEGGINEFYYDAGSDSNILVYNDTQWVAFMNKSTIRGRTEYYKDLKFAGYANWAVDLAYWSGDDGDPGDDSGNEGESNWSQGKNTIPVT</sequence>
<dbReference type="Proteomes" id="UP001610335">
    <property type="component" value="Unassembled WGS sequence"/>
</dbReference>
<dbReference type="SUPFAM" id="SSF57016">
    <property type="entry name" value="Plant lectins/antimicrobial peptides"/>
    <property type="match status" value="1"/>
</dbReference>
<comment type="caution">
    <text evidence="9">The sequence shown here is derived from an EMBL/GenBank/DDBJ whole genome shotgun (WGS) entry which is preliminary data.</text>
</comment>
<dbReference type="SMART" id="SM00636">
    <property type="entry name" value="Glyco_18"/>
    <property type="match status" value="1"/>
</dbReference>
<keyword evidence="5" id="KW-0326">Glycosidase</keyword>
<keyword evidence="4" id="KW-0843">Virulence</keyword>
<dbReference type="SUPFAM" id="SSF54106">
    <property type="entry name" value="LysM domain"/>
    <property type="match status" value="1"/>
</dbReference>
<feature type="region of interest" description="Disordered" evidence="6">
    <location>
        <begin position="788"/>
        <end position="813"/>
    </location>
</feature>
<organism evidence="9 10">
    <name type="scientific">Aspergillus cavernicola</name>
    <dbReference type="NCBI Taxonomy" id="176166"/>
    <lineage>
        <taxon>Eukaryota</taxon>
        <taxon>Fungi</taxon>
        <taxon>Dikarya</taxon>
        <taxon>Ascomycota</taxon>
        <taxon>Pezizomycotina</taxon>
        <taxon>Eurotiomycetes</taxon>
        <taxon>Eurotiomycetidae</taxon>
        <taxon>Eurotiales</taxon>
        <taxon>Aspergillaceae</taxon>
        <taxon>Aspergillus</taxon>
        <taxon>Aspergillus subgen. Nidulantes</taxon>
    </lineage>
</organism>
<dbReference type="InterPro" id="IPR036779">
    <property type="entry name" value="LysM_dom_sf"/>
</dbReference>
<evidence type="ECO:0000313" key="10">
    <source>
        <dbReference type="Proteomes" id="UP001610335"/>
    </source>
</evidence>
<dbReference type="GO" id="GO:0016787">
    <property type="term" value="F:hydrolase activity"/>
    <property type="evidence" value="ECO:0007669"/>
    <property type="project" value="UniProtKB-KW"/>
</dbReference>
<evidence type="ECO:0000256" key="4">
    <source>
        <dbReference type="ARBA" id="ARBA00023026"/>
    </source>
</evidence>
<feature type="domain" description="GH18" evidence="8">
    <location>
        <begin position="449"/>
        <end position="813"/>
    </location>
</feature>
<name>A0ABR4HTX0_9EURO</name>
<dbReference type="PANTHER" id="PTHR47700:SF2">
    <property type="entry name" value="CHITINASE"/>
    <property type="match status" value="1"/>
</dbReference>
<evidence type="ECO:0000256" key="5">
    <source>
        <dbReference type="ARBA" id="ARBA00023295"/>
    </source>
</evidence>
<evidence type="ECO:0000256" key="2">
    <source>
        <dbReference type="ARBA" id="ARBA00012729"/>
    </source>
</evidence>
<dbReference type="CDD" id="cd00118">
    <property type="entry name" value="LysM"/>
    <property type="match status" value="2"/>
</dbReference>
<dbReference type="InterPro" id="IPR036861">
    <property type="entry name" value="Endochitinase-like_sf"/>
</dbReference>
<evidence type="ECO:0000313" key="9">
    <source>
        <dbReference type="EMBL" id="KAL2818187.1"/>
    </source>
</evidence>
<dbReference type="EMBL" id="JBFXLS010000086">
    <property type="protein sequence ID" value="KAL2818187.1"/>
    <property type="molecule type" value="Genomic_DNA"/>
</dbReference>